<dbReference type="GO" id="GO:0032502">
    <property type="term" value="P:developmental process"/>
    <property type="evidence" value="ECO:0007669"/>
    <property type="project" value="TreeGrafter"/>
</dbReference>
<reference evidence="2" key="1">
    <citation type="submission" date="2025-08" db="UniProtKB">
        <authorList>
            <consortium name="Ensembl"/>
        </authorList>
    </citation>
    <scope>IDENTIFICATION</scope>
</reference>
<organism evidence="2 3">
    <name type="scientific">Eptatretus burgeri</name>
    <name type="common">Inshore hagfish</name>
    <dbReference type="NCBI Taxonomy" id="7764"/>
    <lineage>
        <taxon>Eukaryota</taxon>
        <taxon>Metazoa</taxon>
        <taxon>Chordata</taxon>
        <taxon>Craniata</taxon>
        <taxon>Vertebrata</taxon>
        <taxon>Cyclostomata</taxon>
        <taxon>Myxini</taxon>
        <taxon>Myxiniformes</taxon>
        <taxon>Myxinidae</taxon>
        <taxon>Eptatretinae</taxon>
        <taxon>Eptatretus</taxon>
    </lineage>
</organism>
<dbReference type="GeneTree" id="ENSGT00390000015672"/>
<name>A0A8C4NBC4_EPTBU</name>
<evidence type="ECO:0000313" key="3">
    <source>
        <dbReference type="Proteomes" id="UP000694388"/>
    </source>
</evidence>
<evidence type="ECO:0000313" key="2">
    <source>
        <dbReference type="Ensembl" id="ENSEBUP00000003550.1"/>
    </source>
</evidence>
<dbReference type="AlphaFoldDB" id="A0A8C4NBC4"/>
<protein>
    <submittedName>
        <fullName evidence="2">Solute carrier family 7 member 6 opposite strand</fullName>
    </submittedName>
</protein>
<reference evidence="2" key="2">
    <citation type="submission" date="2025-09" db="UniProtKB">
        <authorList>
            <consortium name="Ensembl"/>
        </authorList>
    </citation>
    <scope>IDENTIFICATION</scope>
</reference>
<feature type="region of interest" description="Disordered" evidence="1">
    <location>
        <begin position="79"/>
        <end position="104"/>
    </location>
</feature>
<dbReference type="PANTHER" id="PTHR31196">
    <property type="entry name" value="RNA POLYMERASE II NUCLEAR LOCALIZATION PROTEIN SLC7A6OS-RELATED"/>
    <property type="match status" value="1"/>
</dbReference>
<dbReference type="InterPro" id="IPR040218">
    <property type="entry name" value="SLC7A6OS"/>
</dbReference>
<feature type="compositionally biased region" description="Low complexity" evidence="1">
    <location>
        <begin position="92"/>
        <end position="104"/>
    </location>
</feature>
<dbReference type="Ensembl" id="ENSEBUT00000003925.1">
    <property type="protein sequence ID" value="ENSEBUP00000003550.1"/>
    <property type="gene ID" value="ENSEBUG00000002555.1"/>
</dbReference>
<evidence type="ECO:0000256" key="1">
    <source>
        <dbReference type="SAM" id="MobiDB-lite"/>
    </source>
</evidence>
<keyword evidence="3" id="KW-1185">Reference proteome</keyword>
<dbReference type="PANTHER" id="PTHR31196:SF2">
    <property type="entry name" value="RNA POLYMERASE II NUCLEAR LOCALIZATION PROTEIN SLC7A6OS-RELATED"/>
    <property type="match status" value="1"/>
</dbReference>
<sequence>MAAVASTLLRVKRPRTADAADALLVSCKRRRCQLIPGSDVGPVQQQLFRLAATVSSQEALGNPVREVLRNQRACHLSRPGCGNKTSFGSAPSRKQTARASSQASSRAGRYRAVATFRCLAEDVDAVPDGERVEKGDSDPAVRLDGRLRSSDMAEEAKEFFKFLDVVHEEEEYSSDGEREGSGRPSTDAVLCNSVRMVRELAISGVGSEHCESDDVYVYDIYYTASPGVSNAEDVLSVMPLNAGDDLVSGLCGSVQCSLSHSSSLVREKKVVLKLVFLIKYRPVILGPCMFISNHLSE</sequence>
<accession>A0A8C4NBC4</accession>
<proteinExistence type="predicted"/>
<dbReference type="Proteomes" id="UP000694388">
    <property type="component" value="Unplaced"/>
</dbReference>